<proteinExistence type="predicted"/>
<feature type="compositionally biased region" description="Basic residues" evidence="1">
    <location>
        <begin position="1"/>
        <end position="14"/>
    </location>
</feature>
<feature type="domain" description="Endonuclease/exonuclease/phosphatase" evidence="2">
    <location>
        <begin position="78"/>
        <end position="412"/>
    </location>
</feature>
<keyword evidence="4" id="KW-1185">Reference proteome</keyword>
<dbReference type="PANTHER" id="PTHR12121:SF74">
    <property type="entry name" value="CARBON CATABOLITE REPRESSOR PROTEIN 4 HOMOLOG 5"/>
    <property type="match status" value="1"/>
</dbReference>
<organism evidence="3 4">
    <name type="scientific">Aristolochia fimbriata</name>
    <name type="common">White veined hardy Dutchman's pipe vine</name>
    <dbReference type="NCBI Taxonomy" id="158543"/>
    <lineage>
        <taxon>Eukaryota</taxon>
        <taxon>Viridiplantae</taxon>
        <taxon>Streptophyta</taxon>
        <taxon>Embryophyta</taxon>
        <taxon>Tracheophyta</taxon>
        <taxon>Spermatophyta</taxon>
        <taxon>Magnoliopsida</taxon>
        <taxon>Magnoliidae</taxon>
        <taxon>Piperales</taxon>
        <taxon>Aristolochiaceae</taxon>
        <taxon>Aristolochia</taxon>
    </lineage>
</organism>
<feature type="compositionally biased region" description="Basic residues" evidence="1">
    <location>
        <begin position="25"/>
        <end position="42"/>
    </location>
</feature>
<evidence type="ECO:0000313" key="4">
    <source>
        <dbReference type="Proteomes" id="UP000825729"/>
    </source>
</evidence>
<dbReference type="InterPro" id="IPR036691">
    <property type="entry name" value="Endo/exonu/phosph_ase_sf"/>
</dbReference>
<evidence type="ECO:0000256" key="1">
    <source>
        <dbReference type="SAM" id="MobiDB-lite"/>
    </source>
</evidence>
<name>A0AAV7EM57_ARIFI</name>
<dbReference type="Proteomes" id="UP000825729">
    <property type="component" value="Unassembled WGS sequence"/>
</dbReference>
<evidence type="ECO:0000313" key="3">
    <source>
        <dbReference type="EMBL" id="KAG9448961.1"/>
    </source>
</evidence>
<dbReference type="InterPro" id="IPR005135">
    <property type="entry name" value="Endo/exonuclease/phosphatase"/>
</dbReference>
<dbReference type="PANTHER" id="PTHR12121">
    <property type="entry name" value="CARBON CATABOLITE REPRESSOR PROTEIN 4"/>
    <property type="match status" value="1"/>
</dbReference>
<dbReference type="EMBL" id="JAINDJ010000004">
    <property type="protein sequence ID" value="KAG9448961.1"/>
    <property type="molecule type" value="Genomic_DNA"/>
</dbReference>
<dbReference type="Pfam" id="PF03372">
    <property type="entry name" value="Exo_endo_phos"/>
    <property type="match status" value="1"/>
</dbReference>
<dbReference type="SUPFAM" id="SSF56219">
    <property type="entry name" value="DNase I-like"/>
    <property type="match status" value="1"/>
</dbReference>
<reference evidence="3 4" key="1">
    <citation type="submission" date="2021-07" db="EMBL/GenBank/DDBJ databases">
        <title>The Aristolochia fimbriata genome: insights into angiosperm evolution, floral development and chemical biosynthesis.</title>
        <authorList>
            <person name="Jiao Y."/>
        </authorList>
    </citation>
    <scope>NUCLEOTIDE SEQUENCE [LARGE SCALE GENOMIC DNA]</scope>
    <source>
        <strain evidence="3">IBCAS-2021</strain>
        <tissue evidence="3">Leaf</tissue>
    </source>
</reference>
<gene>
    <name evidence="3" type="ORF">H6P81_008926</name>
</gene>
<comment type="caution">
    <text evidence="3">The sequence shown here is derived from an EMBL/GenBank/DDBJ whole genome shotgun (WGS) entry which is preliminary data.</text>
</comment>
<dbReference type="FunFam" id="3.60.10.10:FF:000080">
    <property type="entry name" value="Carbon catabolite repressor protein 4 homolog 3"/>
    <property type="match status" value="1"/>
</dbReference>
<protein>
    <recommendedName>
        <fullName evidence="2">Endonuclease/exonuclease/phosphatase domain-containing protein</fullName>
    </recommendedName>
</protein>
<accession>A0AAV7EM57</accession>
<dbReference type="AlphaFoldDB" id="A0AAV7EM57"/>
<dbReference type="Gene3D" id="3.60.10.10">
    <property type="entry name" value="Endonuclease/exonuclease/phosphatase"/>
    <property type="match status" value="1"/>
</dbReference>
<dbReference type="InterPro" id="IPR050410">
    <property type="entry name" value="CCR4/nocturin_mRNA_transcr"/>
</dbReference>
<dbReference type="GO" id="GO:0000175">
    <property type="term" value="F:3'-5'-RNA exonuclease activity"/>
    <property type="evidence" value="ECO:0007669"/>
    <property type="project" value="TreeGrafter"/>
</dbReference>
<feature type="region of interest" description="Disordered" evidence="1">
    <location>
        <begin position="1"/>
        <end position="50"/>
    </location>
</feature>
<evidence type="ECO:0000259" key="2">
    <source>
        <dbReference type="Pfam" id="PF03372"/>
    </source>
</evidence>
<sequence>MKSFTMRRHRRGRVLGRPSDFLKPLPRHRKRKSDRVSRRKRSKVENSEASRESSEESREWVFPPQDYSHYRDRFVIVSYNLLGVENASKHLDLYSQVSLQNLEWGQRKKLICKELSIYKPGILCLQEVDRFSDLANLLHGDGYRGIYTGRTGKACDGCAIFWREDLFTILHKEDIEFQKFGLRDNVAQLCVLEMNSNHSSSSNDNVMSSTQYKIKQNRRLLIGNIHVLFNPNRGDVKLGQVRVFLNMAHAVSRDWGGIPVVVAGDLNSMPESALYQFFASSELDILRHDRRMISGQTRCPPRRVPFHSQGFVPMDYTWSEEEIYVAAGNQRCTYLRHHLNLRSAYPGVPGRSNTRDEHGEPLVTSYHSKFMGTVDYIWHSEELVPVGVVETLPIHFLKKTGGLPSEEWGSDHLALVCELAFAEEGSISD</sequence>